<dbReference type="EMBL" id="JAGIKV010000011">
    <property type="protein sequence ID" value="MBP2246735.1"/>
    <property type="molecule type" value="Genomic_DNA"/>
</dbReference>
<dbReference type="InterPro" id="IPR050149">
    <property type="entry name" value="Collagen_superfamily"/>
</dbReference>
<feature type="region of interest" description="Disordered" evidence="1">
    <location>
        <begin position="175"/>
        <end position="222"/>
    </location>
</feature>
<evidence type="ECO:0000313" key="3">
    <source>
        <dbReference type="EMBL" id="MBP2246735.1"/>
    </source>
</evidence>
<proteinExistence type="predicted"/>
<dbReference type="NCBIfam" id="TIGR03721">
    <property type="entry name" value="exospore_TM"/>
    <property type="match status" value="1"/>
</dbReference>
<gene>
    <name evidence="3" type="ORF">J2Z28_003386</name>
</gene>
<evidence type="ECO:0000256" key="1">
    <source>
        <dbReference type="SAM" id="MobiDB-lite"/>
    </source>
</evidence>
<name>A0ABS4RWP0_PAEXY</name>
<dbReference type="Proteomes" id="UP000810207">
    <property type="component" value="Unassembled WGS sequence"/>
</dbReference>
<evidence type="ECO:0000313" key="4">
    <source>
        <dbReference type="Proteomes" id="UP000810207"/>
    </source>
</evidence>
<feature type="transmembrane region" description="Helical" evidence="2">
    <location>
        <begin position="505"/>
        <end position="526"/>
    </location>
</feature>
<dbReference type="NCBIfam" id="NF033172">
    <property type="entry name" value="N_to_GlyXaaXaa"/>
    <property type="match status" value="1"/>
</dbReference>
<dbReference type="InterPro" id="IPR048009">
    <property type="entry name" value="NGRR_dom"/>
</dbReference>
<dbReference type="PANTHER" id="PTHR24023:SF1095">
    <property type="entry name" value="EGF-LIKE DOMAIN-CONTAINING PROTEIN"/>
    <property type="match status" value="1"/>
</dbReference>
<protein>
    <submittedName>
        <fullName evidence="3">BclB C-terminal domain-containing protein</fullName>
    </submittedName>
</protein>
<evidence type="ECO:0000256" key="2">
    <source>
        <dbReference type="SAM" id="Phobius"/>
    </source>
</evidence>
<feature type="compositionally biased region" description="Low complexity" evidence="1">
    <location>
        <begin position="211"/>
        <end position="222"/>
    </location>
</feature>
<feature type="transmembrane region" description="Helical" evidence="2">
    <location>
        <begin position="398"/>
        <end position="420"/>
    </location>
</feature>
<comment type="caution">
    <text evidence="3">The sequence shown here is derived from an EMBL/GenBank/DDBJ whole genome shotgun (WGS) entry which is preliminary data.</text>
</comment>
<dbReference type="RefSeq" id="WP_211083279.1">
    <property type="nucleotide sequence ID" value="NZ_CBCSLC010000011.1"/>
</dbReference>
<reference evidence="3 4" key="1">
    <citation type="submission" date="2021-03" db="EMBL/GenBank/DDBJ databases">
        <title>Genomic Encyclopedia of Type Strains, Phase IV (KMG-IV): sequencing the most valuable type-strain genomes for metagenomic binning, comparative biology and taxonomic classification.</title>
        <authorList>
            <person name="Goeker M."/>
        </authorList>
    </citation>
    <scope>NUCLEOTIDE SEQUENCE [LARGE SCALE GENOMIC DNA]</scope>
    <source>
        <strain evidence="3 4">DSM 21292</strain>
    </source>
</reference>
<feature type="region of interest" description="Disordered" evidence="1">
    <location>
        <begin position="17"/>
        <end position="45"/>
    </location>
</feature>
<feature type="compositionally biased region" description="Gly residues" evidence="1">
    <location>
        <begin position="201"/>
        <end position="210"/>
    </location>
</feature>
<feature type="compositionally biased region" description="Basic residues" evidence="1">
    <location>
        <begin position="35"/>
        <end position="45"/>
    </location>
</feature>
<dbReference type="InterPro" id="IPR021210">
    <property type="entry name" value="Exosporium_BclB"/>
</dbReference>
<dbReference type="PANTHER" id="PTHR24023">
    <property type="entry name" value="COLLAGEN ALPHA"/>
    <property type="match status" value="1"/>
</dbReference>
<keyword evidence="2" id="KW-1133">Transmembrane helix</keyword>
<sequence>MKPKKRARYGWSGFKKKKAEDCDHPQEQHKENHHEHHHNHHNNHHHKCFDKEAELLLKLIGELKGAIVQVFANPTPHNVSLLIEVLRKLLALVHHSDLKKGTKADLEAILELTIVSAEAVPFSPISVGTNLQQLLDVLLSVILQGNIDSAEKDQLVILIRATELAITTGLRNIGSQGPAGPAGPAGPQGVPGPQGPAGAAGSQGGVGPAGTPGTAGAQGPAGATGVTGATGAAGPAGGATGATGVTGSTGAVGAAGVTGATGDPGVTGATGAAGLAGATGGTGATGVAGVPGVTGGTGATGAGATGVTGTTGLTGVTGATGLTGVTGATGLTGVTGATGLTGVTGATGLTGVTGVTGATGSGAIIPFASGGPAILTTILGGLVGTTSLIGFGSSATGVSILGGTIDLTGTIVGPLINFAFSVPRDGVITSIAAYFSTTAALALVGSTVTITAQLFSSPTPNNAFTAVPGAVVTLAPPLTGIIALGSISNGITTGLAIPVTAQTRLLLVFSATAAGLTLVNTVVGYASGGVNIT</sequence>
<organism evidence="3 4">
    <name type="scientific">Paenibacillus xylanexedens</name>
    <dbReference type="NCBI Taxonomy" id="528191"/>
    <lineage>
        <taxon>Bacteria</taxon>
        <taxon>Bacillati</taxon>
        <taxon>Bacillota</taxon>
        <taxon>Bacilli</taxon>
        <taxon>Bacillales</taxon>
        <taxon>Paenibacillaceae</taxon>
        <taxon>Paenibacillus</taxon>
    </lineage>
</organism>
<keyword evidence="2" id="KW-0472">Membrane</keyword>
<dbReference type="InterPro" id="IPR008160">
    <property type="entry name" value="Collagen"/>
</dbReference>
<feature type="transmembrane region" description="Helical" evidence="2">
    <location>
        <begin position="475"/>
        <end position="498"/>
    </location>
</feature>
<keyword evidence="4" id="KW-1185">Reference proteome</keyword>
<feature type="transmembrane region" description="Helical" evidence="2">
    <location>
        <begin position="432"/>
        <end position="455"/>
    </location>
</feature>
<dbReference type="Pfam" id="PF01391">
    <property type="entry name" value="Collagen"/>
    <property type="match status" value="1"/>
</dbReference>
<keyword evidence="2" id="KW-0812">Transmembrane</keyword>
<feature type="compositionally biased region" description="Basic and acidic residues" evidence="1">
    <location>
        <begin position="18"/>
        <end position="34"/>
    </location>
</feature>
<accession>A0ABS4RWP0</accession>